<keyword evidence="3" id="KW-1185">Reference proteome</keyword>
<dbReference type="EMBL" id="CP000581">
    <property type="protein sequence ID" value="ABO93698.1"/>
    <property type="molecule type" value="Genomic_DNA"/>
</dbReference>
<dbReference type="Proteomes" id="UP000001568">
    <property type="component" value="Chromosome 1"/>
</dbReference>
<evidence type="ECO:0000313" key="2">
    <source>
        <dbReference type="EMBL" id="ABO93698.1"/>
    </source>
</evidence>
<sequence>MCVVVAEATSIPAEPREVTRYGAAQITEISYEQLDAADATEGETAGSGDWIEIYNPSETDKVDLTGWAFTDRSARAIEKNPEVAVGHWFELPELELAPKSFAVLARDEMAFRTAYRDRDNALDALVRGSFKFGLTAKGETVRLLDASNETVYELTYDDKSPWPDTSEGGHSLELIDVRLDPNDPFSWISSYEEGGTPGEINSIAVSWG</sequence>
<dbReference type="GeneID" id="4999953"/>
<feature type="domain" description="LTD" evidence="1">
    <location>
        <begin position="14"/>
        <end position="183"/>
    </location>
</feature>
<organism evidence="2 3">
    <name type="scientific">Ostreococcus lucimarinus (strain CCE9901)</name>
    <dbReference type="NCBI Taxonomy" id="436017"/>
    <lineage>
        <taxon>Eukaryota</taxon>
        <taxon>Viridiplantae</taxon>
        <taxon>Chlorophyta</taxon>
        <taxon>Mamiellophyceae</taxon>
        <taxon>Mamiellales</taxon>
        <taxon>Bathycoccaceae</taxon>
        <taxon>Ostreococcus</taxon>
    </lineage>
</organism>
<dbReference type="InterPro" id="IPR001322">
    <property type="entry name" value="Lamin_tail_dom"/>
</dbReference>
<dbReference type="Gramene" id="ABO93698">
    <property type="protein sequence ID" value="ABO93698"/>
    <property type="gene ID" value="OSTLU_13610"/>
</dbReference>
<dbReference type="HOGENOM" id="CLU_1373895_0_0_1"/>
<evidence type="ECO:0000259" key="1">
    <source>
        <dbReference type="PROSITE" id="PS51841"/>
    </source>
</evidence>
<dbReference type="RefSeq" id="XP_001415406.1">
    <property type="nucleotide sequence ID" value="XM_001415369.1"/>
</dbReference>
<accession>A4RQK6</accession>
<dbReference type="OMA" id="NTREAGH"/>
<dbReference type="OrthoDB" id="10377308at2759"/>
<proteinExistence type="predicted"/>
<dbReference type="SUPFAM" id="SSF74853">
    <property type="entry name" value="Lamin A/C globular tail domain"/>
    <property type="match status" value="1"/>
</dbReference>
<name>A4RQK6_OSTLU</name>
<dbReference type="InterPro" id="IPR036415">
    <property type="entry name" value="Lamin_tail_dom_sf"/>
</dbReference>
<evidence type="ECO:0000313" key="3">
    <source>
        <dbReference type="Proteomes" id="UP000001568"/>
    </source>
</evidence>
<dbReference type="AlphaFoldDB" id="A4RQK6"/>
<dbReference type="PROSITE" id="PS51841">
    <property type="entry name" value="LTD"/>
    <property type="match status" value="1"/>
</dbReference>
<gene>
    <name evidence="2" type="ORF">OSTLU_13610</name>
</gene>
<dbReference type="Pfam" id="PF00932">
    <property type="entry name" value="LTD"/>
    <property type="match status" value="1"/>
</dbReference>
<protein>
    <recommendedName>
        <fullName evidence="1">LTD domain-containing protein</fullName>
    </recommendedName>
</protein>
<dbReference type="KEGG" id="olu:OSTLU_13610"/>
<reference evidence="2 3" key="1">
    <citation type="journal article" date="2007" name="Proc. Natl. Acad. Sci. U.S.A.">
        <title>The tiny eukaryote Ostreococcus provides genomic insights into the paradox of plankton speciation.</title>
        <authorList>
            <person name="Palenik B."/>
            <person name="Grimwood J."/>
            <person name="Aerts A."/>
            <person name="Rouze P."/>
            <person name="Salamov A."/>
            <person name="Putnam N."/>
            <person name="Dupont C."/>
            <person name="Jorgensen R."/>
            <person name="Derelle E."/>
            <person name="Rombauts S."/>
            <person name="Zhou K."/>
            <person name="Otillar R."/>
            <person name="Merchant S.S."/>
            <person name="Podell S."/>
            <person name="Gaasterland T."/>
            <person name="Napoli C."/>
            <person name="Gendler K."/>
            <person name="Manuell A."/>
            <person name="Tai V."/>
            <person name="Vallon O."/>
            <person name="Piganeau G."/>
            <person name="Jancek S."/>
            <person name="Heijde M."/>
            <person name="Jabbari K."/>
            <person name="Bowler C."/>
            <person name="Lohr M."/>
            <person name="Robbens S."/>
            <person name="Werner G."/>
            <person name="Dubchak I."/>
            <person name="Pazour G.J."/>
            <person name="Ren Q."/>
            <person name="Paulsen I."/>
            <person name="Delwiche C."/>
            <person name="Schmutz J."/>
            <person name="Rokhsar D."/>
            <person name="Van de Peer Y."/>
            <person name="Moreau H."/>
            <person name="Grigoriev I.V."/>
        </authorList>
    </citation>
    <scope>NUCLEOTIDE SEQUENCE [LARGE SCALE GENOMIC DNA]</scope>
    <source>
        <strain evidence="2 3">CCE9901</strain>
    </source>
</reference>